<keyword evidence="2" id="KW-0812">Transmembrane</keyword>
<feature type="transmembrane region" description="Helical" evidence="2">
    <location>
        <begin position="97"/>
        <end position="119"/>
    </location>
</feature>
<organism evidence="3 4">
    <name type="scientific">Coemansia spiralis</name>
    <dbReference type="NCBI Taxonomy" id="417178"/>
    <lineage>
        <taxon>Eukaryota</taxon>
        <taxon>Fungi</taxon>
        <taxon>Fungi incertae sedis</taxon>
        <taxon>Zoopagomycota</taxon>
        <taxon>Kickxellomycotina</taxon>
        <taxon>Kickxellomycetes</taxon>
        <taxon>Kickxellales</taxon>
        <taxon>Kickxellaceae</taxon>
        <taxon>Coemansia</taxon>
    </lineage>
</organism>
<dbReference type="Proteomes" id="UP001151518">
    <property type="component" value="Unassembled WGS sequence"/>
</dbReference>
<feature type="transmembrane region" description="Helical" evidence="2">
    <location>
        <begin position="20"/>
        <end position="43"/>
    </location>
</feature>
<dbReference type="EMBL" id="JANBTW010000032">
    <property type="protein sequence ID" value="KAJ2677488.1"/>
    <property type="molecule type" value="Genomic_DNA"/>
</dbReference>
<accession>A0A9W8G958</accession>
<comment type="caution">
    <text evidence="3">The sequence shown here is derived from an EMBL/GenBank/DDBJ whole genome shotgun (WGS) entry which is preliminary data.</text>
</comment>
<evidence type="ECO:0000256" key="2">
    <source>
        <dbReference type="SAM" id="Phobius"/>
    </source>
</evidence>
<gene>
    <name evidence="3" type="ORF">GGI25_003123</name>
</gene>
<evidence type="ECO:0000256" key="1">
    <source>
        <dbReference type="SAM" id="MobiDB-lite"/>
    </source>
</evidence>
<feature type="transmembrane region" description="Helical" evidence="2">
    <location>
        <begin position="64"/>
        <end position="85"/>
    </location>
</feature>
<reference evidence="3" key="1">
    <citation type="submission" date="2022-07" db="EMBL/GenBank/DDBJ databases">
        <title>Phylogenomic reconstructions and comparative analyses of Kickxellomycotina fungi.</title>
        <authorList>
            <person name="Reynolds N.K."/>
            <person name="Stajich J.E."/>
            <person name="Barry K."/>
            <person name="Grigoriev I.V."/>
            <person name="Crous P."/>
            <person name="Smith M.E."/>
        </authorList>
    </citation>
    <scope>NUCLEOTIDE SEQUENCE</scope>
    <source>
        <strain evidence="3">NRRL 3115</strain>
    </source>
</reference>
<keyword evidence="2" id="KW-1133">Transmembrane helix</keyword>
<name>A0A9W8G958_9FUNG</name>
<evidence type="ECO:0000313" key="4">
    <source>
        <dbReference type="Proteomes" id="UP001151518"/>
    </source>
</evidence>
<protein>
    <submittedName>
        <fullName evidence="3">Uncharacterized protein</fullName>
    </submittedName>
</protein>
<dbReference type="OrthoDB" id="5541482at2759"/>
<feature type="transmembrane region" description="Helical" evidence="2">
    <location>
        <begin position="165"/>
        <end position="185"/>
    </location>
</feature>
<keyword evidence="2" id="KW-0472">Membrane</keyword>
<feature type="transmembrane region" description="Helical" evidence="2">
    <location>
        <begin position="131"/>
        <end position="150"/>
    </location>
</feature>
<evidence type="ECO:0000313" key="3">
    <source>
        <dbReference type="EMBL" id="KAJ2677488.1"/>
    </source>
</evidence>
<dbReference type="AlphaFoldDB" id="A0A9W8G958"/>
<proteinExistence type="predicted"/>
<sequence>MYLRAALTLSSGGDKPALYIGSMVLNYSVGLLLYNSYCVNVVLIRSKFQPPSRTSKRINYGVSFFHLFGSFGVLVCGTVLMFHPTPDNPPAAGLKCLQVILVFVIVVTLVIVFSFAYRFKALRKHMSTHGVLSTIIVMFLVILWASFMLARLCVDLNNPARSSEALFFLLNYVPLILGILATLMLGEPVSGKINYDEGSQLNELQTRKEYDNQNTLQHPKIQKPSDNVQPVNGGTKRPFDA</sequence>
<feature type="region of interest" description="Disordered" evidence="1">
    <location>
        <begin position="212"/>
        <end position="241"/>
    </location>
</feature>